<gene>
    <name evidence="2" type="ORF">V5799_012655</name>
</gene>
<protein>
    <recommendedName>
        <fullName evidence="4">Secreted protein</fullName>
    </recommendedName>
</protein>
<evidence type="ECO:0000313" key="3">
    <source>
        <dbReference type="Proteomes" id="UP001321473"/>
    </source>
</evidence>
<feature type="signal peptide" evidence="1">
    <location>
        <begin position="1"/>
        <end position="24"/>
    </location>
</feature>
<name>A0AAQ4EDT6_AMBAM</name>
<keyword evidence="1" id="KW-0732">Signal</keyword>
<dbReference type="EMBL" id="JARKHS020017763">
    <property type="protein sequence ID" value="KAK8772812.1"/>
    <property type="molecule type" value="Genomic_DNA"/>
</dbReference>
<feature type="chain" id="PRO_5043047319" description="Secreted protein" evidence="1">
    <location>
        <begin position="25"/>
        <end position="271"/>
    </location>
</feature>
<sequence>MRSNNPFLYIVQIVFGALLPVSTPSHEGPVKIIAQSAGTTSFHVRNLPSLTAQDYPFQCPTATSVFIGAHDLLQAPPNWHIYTRYEESASIGHGSTTRMRSNNPFLYIVQIVFGALLPVSTPSHERPVKIIAQSARTTSFHVRNLPLLTAQDYPFQCPTATSVFIGAHDLLQAPPNWHIYIYTRYEESASIGHGSTTRMRSNNPFLYIVQIVFGALLPVSTPSHEGPVKIIAQSAGTTSFHVRNLPSLTAQDYPFQCPTATSVFIGAHDLL</sequence>
<keyword evidence="3" id="KW-1185">Reference proteome</keyword>
<organism evidence="2 3">
    <name type="scientific">Amblyomma americanum</name>
    <name type="common">Lone star tick</name>
    <dbReference type="NCBI Taxonomy" id="6943"/>
    <lineage>
        <taxon>Eukaryota</taxon>
        <taxon>Metazoa</taxon>
        <taxon>Ecdysozoa</taxon>
        <taxon>Arthropoda</taxon>
        <taxon>Chelicerata</taxon>
        <taxon>Arachnida</taxon>
        <taxon>Acari</taxon>
        <taxon>Parasitiformes</taxon>
        <taxon>Ixodida</taxon>
        <taxon>Ixodoidea</taxon>
        <taxon>Ixodidae</taxon>
        <taxon>Amblyomminae</taxon>
        <taxon>Amblyomma</taxon>
    </lineage>
</organism>
<evidence type="ECO:0000313" key="2">
    <source>
        <dbReference type="EMBL" id="KAK8772812.1"/>
    </source>
</evidence>
<dbReference type="AlphaFoldDB" id="A0AAQ4EDT6"/>
<accession>A0AAQ4EDT6</accession>
<dbReference type="Proteomes" id="UP001321473">
    <property type="component" value="Unassembled WGS sequence"/>
</dbReference>
<proteinExistence type="predicted"/>
<evidence type="ECO:0000256" key="1">
    <source>
        <dbReference type="SAM" id="SignalP"/>
    </source>
</evidence>
<reference evidence="2 3" key="1">
    <citation type="journal article" date="2023" name="Arcadia Sci">
        <title>De novo assembly of a long-read Amblyomma americanum tick genome.</title>
        <authorList>
            <person name="Chou S."/>
            <person name="Poskanzer K.E."/>
            <person name="Rollins M."/>
            <person name="Thuy-Boun P.S."/>
        </authorList>
    </citation>
    <scope>NUCLEOTIDE SEQUENCE [LARGE SCALE GENOMIC DNA]</scope>
    <source>
        <strain evidence="2">F_SG_1</strain>
        <tissue evidence="2">Salivary glands</tissue>
    </source>
</reference>
<evidence type="ECO:0008006" key="4">
    <source>
        <dbReference type="Google" id="ProtNLM"/>
    </source>
</evidence>
<comment type="caution">
    <text evidence="2">The sequence shown here is derived from an EMBL/GenBank/DDBJ whole genome shotgun (WGS) entry which is preliminary data.</text>
</comment>